<organism evidence="1 2">
    <name type="scientific">Pleurotus eryngii</name>
    <name type="common">Boletus of the steppes</name>
    <dbReference type="NCBI Taxonomy" id="5323"/>
    <lineage>
        <taxon>Eukaryota</taxon>
        <taxon>Fungi</taxon>
        <taxon>Dikarya</taxon>
        <taxon>Basidiomycota</taxon>
        <taxon>Agaricomycotina</taxon>
        <taxon>Agaricomycetes</taxon>
        <taxon>Agaricomycetidae</taxon>
        <taxon>Agaricales</taxon>
        <taxon>Pleurotineae</taxon>
        <taxon>Pleurotaceae</taxon>
        <taxon>Pleurotus</taxon>
    </lineage>
</organism>
<dbReference type="AlphaFoldDB" id="A0A9P5ZFH7"/>
<gene>
    <name evidence="1" type="ORF">BDN71DRAFT_1370777</name>
</gene>
<feature type="non-terminal residue" evidence="1">
    <location>
        <position position="1"/>
    </location>
</feature>
<sequence>IFIRGKMISVRKDKHNPPMCYQCHTVSDGHFAANCTAEVELCRHCGSEHCLRECSNTEKKWCHTCKKAGHGAGDRMCETRLQTLEMMRKANSEVGQRFF</sequence>
<name>A0A9P5ZFH7_PLEER</name>
<proteinExistence type="predicted"/>
<accession>A0A9P5ZFH7</accession>
<protein>
    <submittedName>
        <fullName evidence="1">Uncharacterized protein</fullName>
    </submittedName>
</protein>
<evidence type="ECO:0000313" key="2">
    <source>
        <dbReference type="Proteomes" id="UP000807025"/>
    </source>
</evidence>
<evidence type="ECO:0000313" key="1">
    <source>
        <dbReference type="EMBL" id="KAF9487113.1"/>
    </source>
</evidence>
<reference evidence="1" key="1">
    <citation type="submission" date="2020-11" db="EMBL/GenBank/DDBJ databases">
        <authorList>
            <consortium name="DOE Joint Genome Institute"/>
            <person name="Ahrendt S."/>
            <person name="Riley R."/>
            <person name="Andreopoulos W."/>
            <person name="Labutti K."/>
            <person name="Pangilinan J."/>
            <person name="Ruiz-Duenas F.J."/>
            <person name="Barrasa J.M."/>
            <person name="Sanchez-Garcia M."/>
            <person name="Camarero S."/>
            <person name="Miyauchi S."/>
            <person name="Serrano A."/>
            <person name="Linde D."/>
            <person name="Babiker R."/>
            <person name="Drula E."/>
            <person name="Ayuso-Fernandez I."/>
            <person name="Pacheco R."/>
            <person name="Padilla G."/>
            <person name="Ferreira P."/>
            <person name="Barriuso J."/>
            <person name="Kellner H."/>
            <person name="Castanera R."/>
            <person name="Alfaro M."/>
            <person name="Ramirez L."/>
            <person name="Pisabarro A.G."/>
            <person name="Kuo A."/>
            <person name="Tritt A."/>
            <person name="Lipzen A."/>
            <person name="He G."/>
            <person name="Yan M."/>
            <person name="Ng V."/>
            <person name="Cullen D."/>
            <person name="Martin F."/>
            <person name="Rosso M.-N."/>
            <person name="Henrissat B."/>
            <person name="Hibbett D."/>
            <person name="Martinez A.T."/>
            <person name="Grigoriev I.V."/>
        </authorList>
    </citation>
    <scope>NUCLEOTIDE SEQUENCE</scope>
    <source>
        <strain evidence="1">ATCC 90797</strain>
    </source>
</reference>
<dbReference type="OrthoDB" id="2800503at2759"/>
<keyword evidence="2" id="KW-1185">Reference proteome</keyword>
<dbReference type="EMBL" id="MU154818">
    <property type="protein sequence ID" value="KAF9487113.1"/>
    <property type="molecule type" value="Genomic_DNA"/>
</dbReference>
<feature type="non-terminal residue" evidence="1">
    <location>
        <position position="99"/>
    </location>
</feature>
<dbReference type="Proteomes" id="UP000807025">
    <property type="component" value="Unassembled WGS sequence"/>
</dbReference>
<comment type="caution">
    <text evidence="1">The sequence shown here is derived from an EMBL/GenBank/DDBJ whole genome shotgun (WGS) entry which is preliminary data.</text>
</comment>